<accession>A0A9W8YDJ4</accession>
<feature type="compositionally biased region" description="Acidic residues" evidence="1">
    <location>
        <begin position="430"/>
        <end position="450"/>
    </location>
</feature>
<protein>
    <submittedName>
        <fullName evidence="2">Phospholipid-translocating ATPase rsb1</fullName>
    </submittedName>
</protein>
<organism evidence="2 3">
    <name type="scientific">Neocucurbitaria cava</name>
    <dbReference type="NCBI Taxonomy" id="798079"/>
    <lineage>
        <taxon>Eukaryota</taxon>
        <taxon>Fungi</taxon>
        <taxon>Dikarya</taxon>
        <taxon>Ascomycota</taxon>
        <taxon>Pezizomycotina</taxon>
        <taxon>Dothideomycetes</taxon>
        <taxon>Pleosporomycetidae</taxon>
        <taxon>Pleosporales</taxon>
        <taxon>Pleosporineae</taxon>
        <taxon>Cucurbitariaceae</taxon>
        <taxon>Neocucurbitaria</taxon>
    </lineage>
</organism>
<comment type="caution">
    <text evidence="2">The sequence shown here is derived from an EMBL/GenBank/DDBJ whole genome shotgun (WGS) entry which is preliminary data.</text>
</comment>
<dbReference type="PANTHER" id="PTHR38119">
    <property type="entry name" value="BTB DOMAIN-CONTAINING PROTEIN-RELATED"/>
    <property type="match status" value="1"/>
</dbReference>
<dbReference type="PANTHER" id="PTHR38119:SF2">
    <property type="entry name" value="TRANSCRIPTION FACTOR DOMAIN-CONTAINING PROTEIN"/>
    <property type="match status" value="1"/>
</dbReference>
<evidence type="ECO:0000313" key="3">
    <source>
        <dbReference type="Proteomes" id="UP001140560"/>
    </source>
</evidence>
<dbReference type="EMBL" id="JAPEUY010000003">
    <property type="protein sequence ID" value="KAJ4374937.1"/>
    <property type="molecule type" value="Genomic_DNA"/>
</dbReference>
<evidence type="ECO:0000256" key="1">
    <source>
        <dbReference type="SAM" id="MobiDB-lite"/>
    </source>
</evidence>
<dbReference type="OrthoDB" id="2129688at2759"/>
<proteinExistence type="predicted"/>
<dbReference type="AlphaFoldDB" id="A0A9W8YDJ4"/>
<feature type="region of interest" description="Disordered" evidence="1">
    <location>
        <begin position="424"/>
        <end position="463"/>
    </location>
</feature>
<feature type="compositionally biased region" description="Basic and acidic residues" evidence="1">
    <location>
        <begin position="451"/>
        <end position="463"/>
    </location>
</feature>
<name>A0A9W8YDJ4_9PLEO</name>
<gene>
    <name evidence="2" type="primary">RSB1</name>
    <name evidence="2" type="ORF">N0V83_002015</name>
</gene>
<reference evidence="2" key="1">
    <citation type="submission" date="2022-10" db="EMBL/GenBank/DDBJ databases">
        <title>Tapping the CABI collections for fungal endophytes: first genome assemblies for Collariella, Neodidymelliopsis, Ascochyta clinopodiicola, Didymella pomorum, Didymosphaeria variabile, Neocosmospora piperis and Neocucurbitaria cava.</title>
        <authorList>
            <person name="Hill R."/>
        </authorList>
    </citation>
    <scope>NUCLEOTIDE SEQUENCE</scope>
    <source>
        <strain evidence="2">IMI 356814</strain>
    </source>
</reference>
<dbReference type="Proteomes" id="UP001140560">
    <property type="component" value="Unassembled WGS sequence"/>
</dbReference>
<sequence length="463" mass="52617">MNQAEDVEVILGHERRYKFHSGTLARNSTLFADMFTEPNAAKLNSRARNAGIKIRWMIELTRLPCEQYPAGCLELVELTPNGERADGRSGLVVNENGRIPQAHKAFAYYEAIFYAFYNKELSIDDTDMTAALSDCYTLLKISDYLGCTSIISKPIEVALLKQGQDLFRAIAAKPSAWVEMAYRIRSESVFRECMIHLVGNWRVHKLSPSTLDQLREIPGLRALIEKYHRALLQKGKDLEIVILSNYPGNMALPADDLPIKREAYAKDILIWMALTFYRHWVGQRLINDKGRHAPDSGYDLYKALGTGGDAYMGKAVTNQFHVKFPMTKKAMNVLENHVLEIKACMKKLVQESGILKWNCQLDCHRFPVKYLTCTEFARADYPWLNADVWAHPRSLAVVKKREYKPGGNDIARQNLDTARMFQGRGASAEMEVDEEEEEGGMVEGSEMEDVQGDHQMAKRARVE</sequence>
<evidence type="ECO:0000313" key="2">
    <source>
        <dbReference type="EMBL" id="KAJ4374937.1"/>
    </source>
</evidence>
<keyword evidence="3" id="KW-1185">Reference proteome</keyword>